<protein>
    <submittedName>
        <fullName evidence="1">Methionine aminopeptidase</fullName>
    </submittedName>
</protein>
<dbReference type="AlphaFoldDB" id="A0A6A8GLR6"/>
<accession>A0A6A8GLR6</accession>
<reference evidence="1" key="1">
    <citation type="journal article" date="2019" name="Nat. Med.">
        <title>A library of human gut bacterial isolates paired with longitudinal multiomics data enables mechanistic microbiome research.</title>
        <authorList>
            <person name="Poyet M."/>
            <person name="Groussin M."/>
            <person name="Gibbons S.M."/>
            <person name="Avila-Pacheco J."/>
            <person name="Jiang X."/>
            <person name="Kearney S.M."/>
            <person name="Perrotta A.R."/>
            <person name="Berdy B."/>
            <person name="Zhao S."/>
            <person name="Lieberman T.D."/>
            <person name="Swanson P.K."/>
            <person name="Smith M."/>
            <person name="Roesemann S."/>
            <person name="Alexander J.E."/>
            <person name="Rich S.A."/>
            <person name="Livny J."/>
            <person name="Vlamakis H."/>
            <person name="Clish C."/>
            <person name="Bullock K."/>
            <person name="Deik A."/>
            <person name="Scott J."/>
            <person name="Pierce K.A."/>
            <person name="Xavier R.J."/>
            <person name="Alm E.J."/>
        </authorList>
    </citation>
    <scope>NUCLEOTIDE SEQUENCE</scope>
    <source>
        <strain evidence="1">BIOML-A18</strain>
    </source>
</reference>
<evidence type="ECO:0000313" key="1">
    <source>
        <dbReference type="EMBL" id="MSA68198.1"/>
    </source>
</evidence>
<keyword evidence="1" id="KW-0645">Protease</keyword>
<proteinExistence type="predicted"/>
<sequence>MVCLRINWVICKGIRRPKGDAAAAGGMIFTGISQKLDFCP</sequence>
<name>A0A6A8GLR6_9LACO</name>
<keyword evidence="1" id="KW-0031">Aminopeptidase</keyword>
<organism evidence="1">
    <name type="scientific">Ligilactobacillus ruminis</name>
    <dbReference type="NCBI Taxonomy" id="1623"/>
    <lineage>
        <taxon>Bacteria</taxon>
        <taxon>Bacillati</taxon>
        <taxon>Bacillota</taxon>
        <taxon>Bacilli</taxon>
        <taxon>Lactobacillales</taxon>
        <taxon>Lactobacillaceae</taxon>
        <taxon>Ligilactobacillus</taxon>
    </lineage>
</organism>
<dbReference type="GO" id="GO:0004177">
    <property type="term" value="F:aminopeptidase activity"/>
    <property type="evidence" value="ECO:0007669"/>
    <property type="project" value="UniProtKB-KW"/>
</dbReference>
<comment type="caution">
    <text evidence="1">The sequence shown here is derived from an EMBL/GenBank/DDBJ whole genome shotgun (WGS) entry which is preliminary data.</text>
</comment>
<gene>
    <name evidence="1" type="ORF">GKC89_03570</name>
</gene>
<dbReference type="EMBL" id="WKOD01000007">
    <property type="protein sequence ID" value="MSA68198.1"/>
    <property type="molecule type" value="Genomic_DNA"/>
</dbReference>
<keyword evidence="1" id="KW-0378">Hydrolase</keyword>